<name>A0A2R5GAP7_9STRA</name>
<sequence>MLGVVRARASTANYTRESRRWITGRRKAAQERQRRQWRQGVQQMLVERWELREAQRLQQAKEAQLLQQQQQQQKQQKGKPIEANSTRKWYMRIPGVQSLYDYYAWVKPAFAPLSYPPGYDIPYWYRKKYTLEDFRRGFVDGTRMYIRSFKDPDVVDHGILDPKELERKMKKEEKEMDELAAKVKVTRKQAQKGLGMTRSILEGLRDGMTSFVEGYKEGRVQAMADIEEDNRKRAKEGKRPRGISSFLLQGDDEDAEKLKRSSKFTLNKYRKLRADRVRIAREIKEKAEEEAEEALWDKAEAELKAEAAAEVARREAAEAERIARGPQYETGVGSHKRRRAAKRFSRVLDAHSDGEDPRTGEKGKESEEVGLPISKETKRDT</sequence>
<protein>
    <submittedName>
        <fullName evidence="3">Uncharacterized protein</fullName>
    </submittedName>
</protein>
<dbReference type="InParanoid" id="A0A2R5GAP7"/>
<evidence type="ECO:0000256" key="2">
    <source>
        <dbReference type="SAM" id="MobiDB-lite"/>
    </source>
</evidence>
<keyword evidence="1" id="KW-0175">Coiled coil</keyword>
<feature type="compositionally biased region" description="Basic and acidic residues" evidence="2">
    <location>
        <begin position="346"/>
        <end position="367"/>
    </location>
</feature>
<feature type="coiled-coil region" evidence="1">
    <location>
        <begin position="162"/>
        <end position="189"/>
    </location>
</feature>
<accession>A0A2R5GAP7</accession>
<proteinExistence type="predicted"/>
<keyword evidence="4" id="KW-1185">Reference proteome</keyword>
<evidence type="ECO:0000313" key="4">
    <source>
        <dbReference type="Proteomes" id="UP000241890"/>
    </source>
</evidence>
<reference evidence="3 4" key="1">
    <citation type="submission" date="2017-12" db="EMBL/GenBank/DDBJ databases">
        <title>Sequencing, de novo assembly and annotation of complete genome of a new Thraustochytrid species, strain FCC1311.</title>
        <authorList>
            <person name="Sedici K."/>
            <person name="Godart F."/>
            <person name="Aiese Cigliano R."/>
            <person name="Sanseverino W."/>
            <person name="Barakat M."/>
            <person name="Ortet P."/>
            <person name="Marechal E."/>
            <person name="Cagnac O."/>
            <person name="Amato A."/>
        </authorList>
    </citation>
    <scope>NUCLEOTIDE SEQUENCE [LARGE SCALE GENOMIC DNA]</scope>
</reference>
<gene>
    <name evidence="3" type="ORF">FCC1311_013782</name>
</gene>
<dbReference type="AlphaFoldDB" id="A0A2R5GAP7"/>
<feature type="compositionally biased region" description="Basic residues" evidence="2">
    <location>
        <begin position="334"/>
        <end position="345"/>
    </location>
</feature>
<evidence type="ECO:0000313" key="3">
    <source>
        <dbReference type="EMBL" id="GBG25161.1"/>
    </source>
</evidence>
<dbReference type="Proteomes" id="UP000241890">
    <property type="component" value="Unassembled WGS sequence"/>
</dbReference>
<organism evidence="3 4">
    <name type="scientific">Hondaea fermentalgiana</name>
    <dbReference type="NCBI Taxonomy" id="2315210"/>
    <lineage>
        <taxon>Eukaryota</taxon>
        <taxon>Sar</taxon>
        <taxon>Stramenopiles</taxon>
        <taxon>Bigyra</taxon>
        <taxon>Labyrinthulomycetes</taxon>
        <taxon>Thraustochytrida</taxon>
        <taxon>Thraustochytriidae</taxon>
        <taxon>Hondaea</taxon>
    </lineage>
</organism>
<evidence type="ECO:0000256" key="1">
    <source>
        <dbReference type="SAM" id="Coils"/>
    </source>
</evidence>
<comment type="caution">
    <text evidence="3">The sequence shown here is derived from an EMBL/GenBank/DDBJ whole genome shotgun (WGS) entry which is preliminary data.</text>
</comment>
<dbReference type="EMBL" id="BEYU01000011">
    <property type="protein sequence ID" value="GBG25161.1"/>
    <property type="molecule type" value="Genomic_DNA"/>
</dbReference>
<feature type="region of interest" description="Disordered" evidence="2">
    <location>
        <begin position="318"/>
        <end position="381"/>
    </location>
</feature>